<dbReference type="PANTHER" id="PTHR43738">
    <property type="entry name" value="ABC TRANSPORTER, MEMBRANE PROTEIN"/>
    <property type="match status" value="1"/>
</dbReference>
<dbReference type="Proteomes" id="UP001500713">
    <property type="component" value="Unassembled WGS sequence"/>
</dbReference>
<feature type="region of interest" description="Disordered" evidence="6">
    <location>
        <begin position="155"/>
        <end position="178"/>
    </location>
</feature>
<dbReference type="InterPro" id="IPR003838">
    <property type="entry name" value="ABC3_permease_C"/>
</dbReference>
<dbReference type="InterPro" id="IPR051125">
    <property type="entry name" value="ABC-4/HrtB_transporter"/>
</dbReference>
<feature type="domain" description="ABC3 transporter permease C-terminal" evidence="8">
    <location>
        <begin position="315"/>
        <end position="434"/>
    </location>
</feature>
<dbReference type="EMBL" id="BAAAEM010000002">
    <property type="protein sequence ID" value="GAA0477711.1"/>
    <property type="molecule type" value="Genomic_DNA"/>
</dbReference>
<evidence type="ECO:0000256" key="4">
    <source>
        <dbReference type="ARBA" id="ARBA00022989"/>
    </source>
</evidence>
<evidence type="ECO:0000256" key="5">
    <source>
        <dbReference type="ARBA" id="ARBA00023136"/>
    </source>
</evidence>
<feature type="transmembrane region" description="Helical" evidence="7">
    <location>
        <begin position="409"/>
        <end position="430"/>
    </location>
</feature>
<evidence type="ECO:0000256" key="7">
    <source>
        <dbReference type="SAM" id="Phobius"/>
    </source>
</evidence>
<feature type="transmembrane region" description="Helical" evidence="7">
    <location>
        <begin position="316"/>
        <end position="335"/>
    </location>
</feature>
<gene>
    <name evidence="10" type="ORF">GCM10009096_19510</name>
</gene>
<dbReference type="RefSeq" id="WP_229954722.1">
    <property type="nucleotide sequence ID" value="NZ_BAAAEM010000002.1"/>
</dbReference>
<feature type="transmembrane region" description="Helical" evidence="7">
    <location>
        <begin position="356"/>
        <end position="379"/>
    </location>
</feature>
<accession>A0ABN1AIY1</accession>
<feature type="domain" description="MacB-like periplasmic core" evidence="9">
    <location>
        <begin position="16"/>
        <end position="200"/>
    </location>
</feature>
<comment type="caution">
    <text evidence="10">The sequence shown here is derived from an EMBL/GenBank/DDBJ whole genome shotgun (WGS) entry which is preliminary data.</text>
</comment>
<keyword evidence="4 7" id="KW-1133">Transmembrane helix</keyword>
<evidence type="ECO:0000259" key="9">
    <source>
        <dbReference type="Pfam" id="PF12704"/>
    </source>
</evidence>
<dbReference type="Pfam" id="PF12704">
    <property type="entry name" value="MacB_PCD"/>
    <property type="match status" value="1"/>
</dbReference>
<evidence type="ECO:0000256" key="3">
    <source>
        <dbReference type="ARBA" id="ARBA00022692"/>
    </source>
</evidence>
<evidence type="ECO:0000256" key="2">
    <source>
        <dbReference type="ARBA" id="ARBA00022475"/>
    </source>
</evidence>
<keyword evidence="3 7" id="KW-0812">Transmembrane</keyword>
<name>A0ABN1AIY1_9SPHN</name>
<comment type="subcellular location">
    <subcellularLocation>
        <location evidence="1">Cell membrane</location>
        <topology evidence="1">Multi-pass membrane protein</topology>
    </subcellularLocation>
</comment>
<evidence type="ECO:0000256" key="6">
    <source>
        <dbReference type="SAM" id="MobiDB-lite"/>
    </source>
</evidence>
<dbReference type="PANTHER" id="PTHR43738:SF2">
    <property type="entry name" value="ABC TRANSPORTER PERMEASE"/>
    <property type="match status" value="1"/>
</dbReference>
<keyword evidence="5 7" id="KW-0472">Membrane</keyword>
<proteinExistence type="predicted"/>
<evidence type="ECO:0000256" key="1">
    <source>
        <dbReference type="ARBA" id="ARBA00004651"/>
    </source>
</evidence>
<reference evidence="10 11" key="1">
    <citation type="journal article" date="2019" name="Int. J. Syst. Evol. Microbiol.">
        <title>The Global Catalogue of Microorganisms (GCM) 10K type strain sequencing project: providing services to taxonomists for standard genome sequencing and annotation.</title>
        <authorList>
            <consortium name="The Broad Institute Genomics Platform"/>
            <consortium name="The Broad Institute Genome Sequencing Center for Infectious Disease"/>
            <person name="Wu L."/>
            <person name="Ma J."/>
        </authorList>
    </citation>
    <scope>NUCLEOTIDE SEQUENCE [LARGE SCALE GENOMIC DNA]</scope>
    <source>
        <strain evidence="10 11">JCM 14162</strain>
    </source>
</reference>
<organism evidence="10 11">
    <name type="scientific">Parasphingorhabdus litoris</name>
    <dbReference type="NCBI Taxonomy" id="394733"/>
    <lineage>
        <taxon>Bacteria</taxon>
        <taxon>Pseudomonadati</taxon>
        <taxon>Pseudomonadota</taxon>
        <taxon>Alphaproteobacteria</taxon>
        <taxon>Sphingomonadales</taxon>
        <taxon>Sphingomonadaceae</taxon>
        <taxon>Parasphingorhabdus</taxon>
    </lineage>
</organism>
<evidence type="ECO:0000313" key="10">
    <source>
        <dbReference type="EMBL" id="GAA0477711.1"/>
    </source>
</evidence>
<dbReference type="Pfam" id="PF02687">
    <property type="entry name" value="FtsX"/>
    <property type="match status" value="1"/>
</dbReference>
<keyword evidence="11" id="KW-1185">Reference proteome</keyword>
<feature type="transmembrane region" description="Helical" evidence="7">
    <location>
        <begin position="16"/>
        <end position="36"/>
    </location>
</feature>
<keyword evidence="2" id="KW-1003">Cell membrane</keyword>
<protein>
    <submittedName>
        <fullName evidence="10">ABC transporter permease</fullName>
    </submittedName>
</protein>
<sequence length="442" mass="47613">MLSLAFAYLRDRPLTTILNILLLAISVAMLVLLLQFGSQFEKRFQKDAEGIDLVVGSKGSPLQLILSSVFHIDQPTGNIPLSSLELLRNDPATARVIPLALGDNFQGYRIVGTDESFAELHQAELAQGAMFDAPLQAVMGASVASQTGANLGQKFIGSHGLTEDDESDTGHDHAPFETVGILAPTGTVIDRLILTSVESFWDVHGIEHDHTHDGENSHDHEEGHNHEGEAGHDHGDEHDHDHETEATQTTSQLQDRRAQLEPELTALLVSYSNASGAIRIPAMINRQTEMQAAVPAVETARLLNLLGVSFEGARVFAWLLACIGGLAIFVALFSMARSREGDLALLRVMGATRPQLFGTILLEGLFTALAGAVLGWFLAHGFLTAARNSFDTMRDLGLTAWQPVSQEGFIILAVLLIGIIAAVIPALRVMRVDPAAILARAS</sequence>
<evidence type="ECO:0000259" key="8">
    <source>
        <dbReference type="Pfam" id="PF02687"/>
    </source>
</evidence>
<feature type="region of interest" description="Disordered" evidence="6">
    <location>
        <begin position="208"/>
        <end position="257"/>
    </location>
</feature>
<evidence type="ECO:0000313" key="11">
    <source>
        <dbReference type="Proteomes" id="UP001500713"/>
    </source>
</evidence>
<feature type="compositionally biased region" description="Basic and acidic residues" evidence="6">
    <location>
        <begin position="208"/>
        <end position="245"/>
    </location>
</feature>
<dbReference type="InterPro" id="IPR025857">
    <property type="entry name" value="MacB_PCD"/>
</dbReference>